<reference evidence="1 2" key="4">
    <citation type="journal article" date="2011" name="BMC Genomics">
        <title>RNA-Seq improves annotation of protein-coding genes in the cucumber genome.</title>
        <authorList>
            <person name="Li Z."/>
            <person name="Zhang Z."/>
            <person name="Yan P."/>
            <person name="Huang S."/>
            <person name="Fei Z."/>
            <person name="Lin K."/>
        </authorList>
    </citation>
    <scope>NUCLEOTIDE SEQUENCE [LARGE SCALE GENOMIC DNA]</scope>
    <source>
        <strain evidence="2">cv. 9930</strain>
        <tissue evidence="1">Leaf</tissue>
    </source>
</reference>
<comment type="caution">
    <text evidence="1">The sequence shown here is derived from an EMBL/GenBank/DDBJ whole genome shotgun (WGS) entry which is preliminary data.</text>
</comment>
<dbReference type="Proteomes" id="UP000029981">
    <property type="component" value="Unassembled WGS sequence"/>
</dbReference>
<keyword evidence="2" id="KW-1185">Reference proteome</keyword>
<feature type="non-terminal residue" evidence="1">
    <location>
        <position position="1"/>
    </location>
</feature>
<proteinExistence type="predicted"/>
<reference evidence="1 2" key="2">
    <citation type="journal article" date="2009" name="PLoS ONE">
        <title>An integrated genetic and cytogenetic map of the cucumber genome.</title>
        <authorList>
            <person name="Ren Y."/>
            <person name="Zhang Z."/>
            <person name="Liu J."/>
            <person name="Staub J.E."/>
            <person name="Han Y."/>
            <person name="Cheng Z."/>
            <person name="Li X."/>
            <person name="Lu J."/>
            <person name="Miao H."/>
            <person name="Kang H."/>
            <person name="Xie B."/>
            <person name="Gu X."/>
            <person name="Wang X."/>
            <person name="Du Y."/>
            <person name="Jin W."/>
            <person name="Huang S."/>
        </authorList>
    </citation>
    <scope>NUCLEOTIDE SEQUENCE [LARGE SCALE GENOMIC DNA]</scope>
    <source>
        <strain evidence="2">cv. 9930</strain>
        <tissue evidence="1">Leaf</tissue>
    </source>
</reference>
<reference evidence="1 2" key="5">
    <citation type="journal article" date="2019" name="Gigascience">
        <title>A chromosome-scale genome assembly of cucumber (Cucumis sativus L.).</title>
        <authorList>
            <person name="Li Q."/>
            <person name="Li H."/>
            <person name="Huang W."/>
            <person name="Xu Y."/>
            <person name="Zhou Q."/>
            <person name="Wang S."/>
            <person name="Ruan J."/>
            <person name="Huang S."/>
            <person name="Zhang Z."/>
        </authorList>
    </citation>
    <scope>NUCLEOTIDE SEQUENCE [LARGE SCALE GENOMIC DNA]</scope>
    <source>
        <strain evidence="2">cv. 9930</strain>
        <tissue evidence="1">Leaf</tissue>
    </source>
</reference>
<reference evidence="1 2" key="1">
    <citation type="journal article" date="2009" name="Nat. Genet.">
        <title>The genome of the cucumber, Cucumis sativus L.</title>
        <authorList>
            <person name="Huang S."/>
            <person name="Li R."/>
            <person name="Zhang Z."/>
            <person name="Li L."/>
            <person name="Gu X."/>
            <person name="Fan W."/>
            <person name="Lucas W.J."/>
            <person name="Wang X."/>
            <person name="Xie B."/>
            <person name="Ni P."/>
            <person name="Ren Y."/>
            <person name="Zhu H."/>
            <person name="Li J."/>
            <person name="Lin K."/>
            <person name="Jin W."/>
            <person name="Fei Z."/>
            <person name="Li G."/>
            <person name="Staub J."/>
            <person name="Kilian A."/>
            <person name="van der Vossen E.A."/>
            <person name="Wu Y."/>
            <person name="Guo J."/>
            <person name="He J."/>
            <person name="Jia Z."/>
            <person name="Ren Y."/>
            <person name="Tian G."/>
            <person name="Lu Y."/>
            <person name="Ruan J."/>
            <person name="Qian W."/>
            <person name="Wang M."/>
            <person name="Huang Q."/>
            <person name="Li B."/>
            <person name="Xuan Z."/>
            <person name="Cao J."/>
            <person name="Asan"/>
            <person name="Wu Z."/>
            <person name="Zhang J."/>
            <person name="Cai Q."/>
            <person name="Bai Y."/>
            <person name="Zhao B."/>
            <person name="Han Y."/>
            <person name="Li Y."/>
            <person name="Li X."/>
            <person name="Wang S."/>
            <person name="Shi Q."/>
            <person name="Liu S."/>
            <person name="Cho W.K."/>
            <person name="Kim J.Y."/>
            <person name="Xu Y."/>
            <person name="Heller-Uszynska K."/>
            <person name="Miao H."/>
            <person name="Cheng Z."/>
            <person name="Zhang S."/>
            <person name="Wu J."/>
            <person name="Yang Y."/>
            <person name="Kang H."/>
            <person name="Li M."/>
            <person name="Liang H."/>
            <person name="Ren X."/>
            <person name="Shi Z."/>
            <person name="Wen M."/>
            <person name="Jian M."/>
            <person name="Yang H."/>
            <person name="Zhang G."/>
            <person name="Yang Z."/>
            <person name="Chen R."/>
            <person name="Liu S."/>
            <person name="Li J."/>
            <person name="Ma L."/>
            <person name="Liu H."/>
            <person name="Zhou Y."/>
            <person name="Zhao J."/>
            <person name="Fang X."/>
            <person name="Li G."/>
            <person name="Fang L."/>
            <person name="Li Y."/>
            <person name="Liu D."/>
            <person name="Zheng H."/>
            <person name="Zhang Y."/>
            <person name="Qin N."/>
            <person name="Li Z."/>
            <person name="Yang G."/>
            <person name="Yang S."/>
            <person name="Bolund L."/>
            <person name="Kristiansen K."/>
            <person name="Zheng H."/>
            <person name="Li S."/>
            <person name="Zhang X."/>
            <person name="Yang H."/>
            <person name="Wang J."/>
            <person name="Sun R."/>
            <person name="Zhang B."/>
            <person name="Jiang S."/>
            <person name="Wang J."/>
            <person name="Du Y."/>
            <person name="Li S."/>
        </authorList>
    </citation>
    <scope>NUCLEOTIDE SEQUENCE [LARGE SCALE GENOMIC DNA]</scope>
    <source>
        <strain evidence="2">cv. 9930</strain>
        <tissue evidence="1">Leaf</tissue>
    </source>
</reference>
<evidence type="ECO:0000313" key="1">
    <source>
        <dbReference type="EMBL" id="KAE8637440.1"/>
    </source>
</evidence>
<gene>
    <name evidence="1" type="ORF">Csa_023570</name>
</gene>
<name>A0ACB6HC03_CUCSA</name>
<organism evidence="1 2">
    <name type="scientific">Cucumis sativus</name>
    <name type="common">Cucumber</name>
    <dbReference type="NCBI Taxonomy" id="3659"/>
    <lineage>
        <taxon>Eukaryota</taxon>
        <taxon>Viridiplantae</taxon>
        <taxon>Streptophyta</taxon>
        <taxon>Embryophyta</taxon>
        <taxon>Tracheophyta</taxon>
        <taxon>Spermatophyta</taxon>
        <taxon>Magnoliopsida</taxon>
        <taxon>eudicotyledons</taxon>
        <taxon>Gunneridae</taxon>
        <taxon>Pentapetalae</taxon>
        <taxon>rosids</taxon>
        <taxon>fabids</taxon>
        <taxon>Cucurbitales</taxon>
        <taxon>Cucurbitaceae</taxon>
        <taxon>Benincaseae</taxon>
        <taxon>Cucumis</taxon>
    </lineage>
</organism>
<accession>A0ACB6HC03</accession>
<sequence>DQLCESTVPLPWTEFTARLGLHSQTTRLVDSTSWCDRVRAQRGSHPLWRPLPRGLVPGPPLRTLLQTTIRTSDDARFSSWALPGSLAVTRGILSRLTWGRVESVVPLRGRRSEGHAGVRGGDVEAETRPPRLDQPP</sequence>
<evidence type="ECO:0000313" key="2">
    <source>
        <dbReference type="Proteomes" id="UP000029981"/>
    </source>
</evidence>
<reference evidence="1 2" key="3">
    <citation type="journal article" date="2010" name="BMC Genomics">
        <title>Transcriptome sequencing and comparative analysis of cucumber flowers with different sex types.</title>
        <authorList>
            <person name="Guo S."/>
            <person name="Zheng Y."/>
            <person name="Joung J.G."/>
            <person name="Liu S."/>
            <person name="Zhang Z."/>
            <person name="Crasta O.R."/>
            <person name="Sobral B.W."/>
            <person name="Xu Y."/>
            <person name="Huang S."/>
            <person name="Fei Z."/>
        </authorList>
    </citation>
    <scope>NUCLEOTIDE SEQUENCE [LARGE SCALE GENOMIC DNA]</scope>
    <source>
        <strain evidence="2">cv. 9930</strain>
        <tissue evidence="1">Leaf</tissue>
    </source>
</reference>
<protein>
    <submittedName>
        <fullName evidence="1">Uncharacterized protein</fullName>
    </submittedName>
</protein>
<dbReference type="EMBL" id="ACHR03000034">
    <property type="protein sequence ID" value="KAE8637440.1"/>
    <property type="molecule type" value="Genomic_DNA"/>
</dbReference>